<evidence type="ECO:0000256" key="4">
    <source>
        <dbReference type="ARBA" id="ARBA00022989"/>
    </source>
</evidence>
<dbReference type="RefSeq" id="WP_185175166.1">
    <property type="nucleotide sequence ID" value="NZ_CP059404.1"/>
</dbReference>
<dbReference type="InterPro" id="IPR018076">
    <property type="entry name" value="T2SS_GspF_dom"/>
</dbReference>
<keyword evidence="4 6" id="KW-1133">Transmembrane helix</keyword>
<proteinExistence type="predicted"/>
<dbReference type="GO" id="GO:0005886">
    <property type="term" value="C:plasma membrane"/>
    <property type="evidence" value="ECO:0007669"/>
    <property type="project" value="UniProtKB-SubCell"/>
</dbReference>
<dbReference type="EMBL" id="CP059404">
    <property type="protein sequence ID" value="QNE88776.1"/>
    <property type="molecule type" value="Genomic_DNA"/>
</dbReference>
<dbReference type="AlphaFoldDB" id="A0A7G7CMG0"/>
<name>A0A7G7CMG0_9CORY</name>
<evidence type="ECO:0000313" key="9">
    <source>
        <dbReference type="Proteomes" id="UP000515743"/>
    </source>
</evidence>
<keyword evidence="9" id="KW-1185">Reference proteome</keyword>
<protein>
    <submittedName>
        <fullName evidence="8">Type II secretion system F family protein</fullName>
    </submittedName>
</protein>
<feature type="transmembrane region" description="Helical" evidence="6">
    <location>
        <begin position="42"/>
        <end position="73"/>
    </location>
</feature>
<keyword evidence="3 6" id="KW-0812">Transmembrane</keyword>
<evidence type="ECO:0000259" key="7">
    <source>
        <dbReference type="Pfam" id="PF00482"/>
    </source>
</evidence>
<dbReference type="Proteomes" id="UP000515743">
    <property type="component" value="Chromosome"/>
</dbReference>
<keyword evidence="5 6" id="KW-0472">Membrane</keyword>
<organism evidence="8 9">
    <name type="scientific">Corynebacterium incognita</name>
    <dbReference type="NCBI Taxonomy" id="2754725"/>
    <lineage>
        <taxon>Bacteria</taxon>
        <taxon>Bacillati</taxon>
        <taxon>Actinomycetota</taxon>
        <taxon>Actinomycetes</taxon>
        <taxon>Mycobacteriales</taxon>
        <taxon>Corynebacteriaceae</taxon>
        <taxon>Corynebacterium</taxon>
    </lineage>
</organism>
<evidence type="ECO:0000256" key="6">
    <source>
        <dbReference type="SAM" id="Phobius"/>
    </source>
</evidence>
<accession>A0A7G7CMG0</accession>
<evidence type="ECO:0000256" key="3">
    <source>
        <dbReference type="ARBA" id="ARBA00022692"/>
    </source>
</evidence>
<comment type="subcellular location">
    <subcellularLocation>
        <location evidence="1">Cell membrane</location>
        <topology evidence="1">Multi-pass membrane protein</topology>
    </subcellularLocation>
</comment>
<feature type="transmembrane region" description="Helical" evidence="6">
    <location>
        <begin position="223"/>
        <end position="247"/>
    </location>
</feature>
<dbReference type="Pfam" id="PF00482">
    <property type="entry name" value="T2SSF"/>
    <property type="match status" value="1"/>
</dbReference>
<dbReference type="PANTHER" id="PTHR35007:SF4">
    <property type="entry name" value="CONSERVED TRANSMEMBRANE PROTEIN-RELATED"/>
    <property type="match status" value="1"/>
</dbReference>
<gene>
    <name evidence="8" type="ORF">H0194_06670</name>
</gene>
<evidence type="ECO:0000313" key="8">
    <source>
        <dbReference type="EMBL" id="QNE88776.1"/>
    </source>
</evidence>
<dbReference type="PANTHER" id="PTHR35007">
    <property type="entry name" value="INTEGRAL MEMBRANE PROTEIN-RELATED"/>
    <property type="match status" value="1"/>
</dbReference>
<sequence>MLTDASLSLLLLAGAVCAAGRPPRTRPRGRSLPPKVLVAGVAAVGGAALLLSIGTVTTAVAGAVVLATAARAVQRARQARRLKKESEAMAHYYGAVVADVRAGSPLPRALAYALDDTIPESLQGRLRAVMAAANNGRQPALPESRDTDPTAVLVRMWAIGARYGIPLAGLLEQAQARLDTRRRHAASITASLQGPHATAVVLTLLPGAGIGMGTLMGAAPLEFLLGGGLGGVLLVVGVCLSCGGFVWSSAIISGAAKGAA</sequence>
<feature type="transmembrane region" description="Helical" evidence="6">
    <location>
        <begin position="197"/>
        <end position="217"/>
    </location>
</feature>
<evidence type="ECO:0000256" key="2">
    <source>
        <dbReference type="ARBA" id="ARBA00022475"/>
    </source>
</evidence>
<dbReference type="KEGG" id="cik:H0194_06670"/>
<feature type="domain" description="Type II secretion system protein GspF" evidence="7">
    <location>
        <begin position="100"/>
        <end position="212"/>
    </location>
</feature>
<evidence type="ECO:0000256" key="5">
    <source>
        <dbReference type="ARBA" id="ARBA00023136"/>
    </source>
</evidence>
<evidence type="ECO:0000256" key="1">
    <source>
        <dbReference type="ARBA" id="ARBA00004651"/>
    </source>
</evidence>
<keyword evidence="2" id="KW-1003">Cell membrane</keyword>
<reference evidence="8 9" key="1">
    <citation type="submission" date="2020-07" db="EMBL/GenBank/DDBJ databases">
        <title>Complete genome and description of Corynebacterium incognita strain Marseille-Q3630 sp. nov.</title>
        <authorList>
            <person name="Boxberger M."/>
        </authorList>
    </citation>
    <scope>NUCLEOTIDE SEQUENCE [LARGE SCALE GENOMIC DNA]</scope>
    <source>
        <strain evidence="8 9">Marseille-Q3630</strain>
    </source>
</reference>